<proteinExistence type="predicted"/>
<dbReference type="InterPro" id="IPR036397">
    <property type="entry name" value="RNaseH_sf"/>
</dbReference>
<feature type="compositionally biased region" description="Basic residues" evidence="1">
    <location>
        <begin position="1"/>
        <end position="10"/>
    </location>
</feature>
<dbReference type="RefSeq" id="XP_062716357.1">
    <property type="nucleotide sequence ID" value="XM_062860373.1"/>
</dbReference>
<name>A0ABM1XWX8_AEDAL</name>
<evidence type="ECO:0000256" key="1">
    <source>
        <dbReference type="SAM" id="MobiDB-lite"/>
    </source>
</evidence>
<feature type="compositionally biased region" description="Low complexity" evidence="1">
    <location>
        <begin position="37"/>
        <end position="60"/>
    </location>
</feature>
<dbReference type="Gene3D" id="3.30.420.10">
    <property type="entry name" value="Ribonuclease H-like superfamily/Ribonuclease H"/>
    <property type="match status" value="1"/>
</dbReference>
<dbReference type="InterPro" id="IPR012337">
    <property type="entry name" value="RNaseH-like_sf"/>
</dbReference>
<dbReference type="PANTHER" id="PTHR37984:SF5">
    <property type="entry name" value="PROTEIN NYNRIN-LIKE"/>
    <property type="match status" value="1"/>
</dbReference>
<protein>
    <recommendedName>
        <fullName evidence="2">Integrase catalytic domain-containing protein</fullName>
    </recommendedName>
</protein>
<reference evidence="4" key="1">
    <citation type="journal article" date="2015" name="Proc. Natl. Acad. Sci. U.S.A.">
        <title>Genome sequence of the Asian Tiger mosquito, Aedes albopictus, reveals insights into its biology, genetics, and evolution.</title>
        <authorList>
            <person name="Chen X.G."/>
            <person name="Jiang X."/>
            <person name="Gu J."/>
            <person name="Xu M."/>
            <person name="Wu Y."/>
            <person name="Deng Y."/>
            <person name="Zhang C."/>
            <person name="Bonizzoni M."/>
            <person name="Dermauw W."/>
            <person name="Vontas J."/>
            <person name="Armbruster P."/>
            <person name="Huang X."/>
            <person name="Yang Y."/>
            <person name="Zhang H."/>
            <person name="He W."/>
            <person name="Peng H."/>
            <person name="Liu Y."/>
            <person name="Wu K."/>
            <person name="Chen J."/>
            <person name="Lirakis M."/>
            <person name="Topalis P."/>
            <person name="Van Leeuwen T."/>
            <person name="Hall A.B."/>
            <person name="Jiang X."/>
            <person name="Thorpe C."/>
            <person name="Mueller R.L."/>
            <person name="Sun C."/>
            <person name="Waterhouse R.M."/>
            <person name="Yan G."/>
            <person name="Tu Z.J."/>
            <person name="Fang X."/>
            <person name="James A.A."/>
        </authorList>
    </citation>
    <scope>NUCLEOTIDE SEQUENCE [LARGE SCALE GENOMIC DNA]</scope>
    <source>
        <strain evidence="4">Foshan</strain>
    </source>
</reference>
<feature type="region of interest" description="Disordered" evidence="1">
    <location>
        <begin position="1"/>
        <end position="74"/>
    </location>
</feature>
<feature type="domain" description="Integrase catalytic" evidence="2">
    <location>
        <begin position="91"/>
        <end position="197"/>
    </location>
</feature>
<organism evidence="3 4">
    <name type="scientific">Aedes albopictus</name>
    <name type="common">Asian tiger mosquito</name>
    <name type="synonym">Stegomyia albopicta</name>
    <dbReference type="NCBI Taxonomy" id="7160"/>
    <lineage>
        <taxon>Eukaryota</taxon>
        <taxon>Metazoa</taxon>
        <taxon>Ecdysozoa</taxon>
        <taxon>Arthropoda</taxon>
        <taxon>Hexapoda</taxon>
        <taxon>Insecta</taxon>
        <taxon>Pterygota</taxon>
        <taxon>Neoptera</taxon>
        <taxon>Endopterygota</taxon>
        <taxon>Diptera</taxon>
        <taxon>Nematocera</taxon>
        <taxon>Culicoidea</taxon>
        <taxon>Culicidae</taxon>
        <taxon>Culicinae</taxon>
        <taxon>Aedini</taxon>
        <taxon>Aedes</taxon>
        <taxon>Stegomyia</taxon>
    </lineage>
</organism>
<sequence>MPPTKRRKRTYSAMEESQQASGVNPPGHNQNGHHHQNAQQQQHPSLPHQLPPQQSLLQPPQQQPPPNLNQPQLGSTNDALILQNLQYLQHQQAVTNQRIHVDYAGPLQGEYLVTVDAYSKWPEIFPTKSITSKATINLLRSLFANKGMPEVLVSDNGTQFTSAEFKEFCNENGVEHVTTAPFCSIGDGIKHNQFVVQ</sequence>
<evidence type="ECO:0000313" key="4">
    <source>
        <dbReference type="Proteomes" id="UP000069940"/>
    </source>
</evidence>
<dbReference type="SUPFAM" id="SSF53098">
    <property type="entry name" value="Ribonuclease H-like"/>
    <property type="match status" value="1"/>
</dbReference>
<reference evidence="3" key="2">
    <citation type="submission" date="2025-05" db="UniProtKB">
        <authorList>
            <consortium name="EnsemblMetazoa"/>
        </authorList>
    </citation>
    <scope>IDENTIFICATION</scope>
    <source>
        <strain evidence="3">Foshan</strain>
    </source>
</reference>
<keyword evidence="4" id="KW-1185">Reference proteome</keyword>
<dbReference type="GeneID" id="134291919"/>
<dbReference type="PROSITE" id="PS50994">
    <property type="entry name" value="INTEGRASE"/>
    <property type="match status" value="1"/>
</dbReference>
<evidence type="ECO:0000259" key="2">
    <source>
        <dbReference type="PROSITE" id="PS50994"/>
    </source>
</evidence>
<dbReference type="InterPro" id="IPR050951">
    <property type="entry name" value="Retrovirus_Pol_polyprotein"/>
</dbReference>
<dbReference type="PANTHER" id="PTHR37984">
    <property type="entry name" value="PROTEIN CBG26694"/>
    <property type="match status" value="1"/>
</dbReference>
<dbReference type="InterPro" id="IPR001584">
    <property type="entry name" value="Integrase_cat-core"/>
</dbReference>
<dbReference type="EnsemblMetazoa" id="AALFPA23_003633.R4114">
    <property type="protein sequence ID" value="AALFPA23_003633.P4114"/>
    <property type="gene ID" value="AALFPA23_003633"/>
</dbReference>
<dbReference type="Pfam" id="PF00665">
    <property type="entry name" value="rve"/>
    <property type="match status" value="1"/>
</dbReference>
<evidence type="ECO:0000313" key="3">
    <source>
        <dbReference type="EnsemblMetazoa" id="AALFPA23_003633.P4114"/>
    </source>
</evidence>
<accession>A0ABM1XWX8</accession>
<dbReference type="Proteomes" id="UP000069940">
    <property type="component" value="Unassembled WGS sequence"/>
</dbReference>